<proteinExistence type="inferred from homology"/>
<evidence type="ECO:0000259" key="2">
    <source>
        <dbReference type="Pfam" id="PF03795"/>
    </source>
</evidence>
<evidence type="ECO:0000313" key="3">
    <source>
        <dbReference type="EMBL" id="QJR14115.1"/>
    </source>
</evidence>
<organism evidence="3 4">
    <name type="scientific">Usitatibacter palustris</name>
    <dbReference type="NCBI Taxonomy" id="2732487"/>
    <lineage>
        <taxon>Bacteria</taxon>
        <taxon>Pseudomonadati</taxon>
        <taxon>Pseudomonadota</taxon>
        <taxon>Betaproteobacteria</taxon>
        <taxon>Nitrosomonadales</taxon>
        <taxon>Usitatibacteraceae</taxon>
        <taxon>Usitatibacter</taxon>
    </lineage>
</organism>
<dbReference type="AlphaFoldDB" id="A0A6M4H489"/>
<evidence type="ECO:0000313" key="4">
    <source>
        <dbReference type="Proteomes" id="UP000503096"/>
    </source>
</evidence>
<dbReference type="InParanoid" id="A0A6M4H489"/>
<dbReference type="PANTHER" id="PTHR35174:SF4">
    <property type="entry name" value="BLL7163 PROTEIN"/>
    <property type="match status" value="1"/>
</dbReference>
<dbReference type="Proteomes" id="UP000503096">
    <property type="component" value="Chromosome"/>
</dbReference>
<dbReference type="PANTHER" id="PTHR35174">
    <property type="entry name" value="BLL7171 PROTEIN-RELATED"/>
    <property type="match status" value="1"/>
</dbReference>
<protein>
    <recommendedName>
        <fullName evidence="2">YCII-related domain-containing protein</fullName>
    </recommendedName>
</protein>
<feature type="domain" description="YCII-related" evidence="2">
    <location>
        <begin position="1"/>
        <end position="113"/>
    </location>
</feature>
<dbReference type="InterPro" id="IPR005545">
    <property type="entry name" value="YCII"/>
</dbReference>
<accession>A0A6M4H489</accession>
<gene>
    <name evidence="3" type="ORF">DSM104440_00908</name>
</gene>
<evidence type="ECO:0000256" key="1">
    <source>
        <dbReference type="ARBA" id="ARBA00007689"/>
    </source>
</evidence>
<dbReference type="InterPro" id="IPR011008">
    <property type="entry name" value="Dimeric_a/b-barrel"/>
</dbReference>
<dbReference type="KEGG" id="upl:DSM104440_00908"/>
<sequence>MRCLVMVKATKNSEAGLLPSQELLTAMGKFNEQLVKAGIMQSGDGLRPSSKGARVRFSGDKRQVFDGPFAETKELVAGFWVWKVKSLAEAIEWVKKCPNPMPGEDSDIEIRPMYEAEDFA</sequence>
<dbReference type="Pfam" id="PF03795">
    <property type="entry name" value="YCII"/>
    <property type="match status" value="1"/>
</dbReference>
<dbReference type="EMBL" id="CP053073">
    <property type="protein sequence ID" value="QJR14115.1"/>
    <property type="molecule type" value="Genomic_DNA"/>
</dbReference>
<dbReference type="SUPFAM" id="SSF54909">
    <property type="entry name" value="Dimeric alpha+beta barrel"/>
    <property type="match status" value="1"/>
</dbReference>
<comment type="similarity">
    <text evidence="1">Belongs to the YciI family.</text>
</comment>
<dbReference type="RefSeq" id="WP_171160903.1">
    <property type="nucleotide sequence ID" value="NZ_CP053073.1"/>
</dbReference>
<name>A0A6M4H489_9PROT</name>
<dbReference type="Gene3D" id="3.30.70.1060">
    <property type="entry name" value="Dimeric alpha+beta barrel"/>
    <property type="match status" value="1"/>
</dbReference>
<keyword evidence="4" id="KW-1185">Reference proteome</keyword>
<reference evidence="3 4" key="1">
    <citation type="submission" date="2020-04" db="EMBL/GenBank/DDBJ databases">
        <title>Usitatibacter rugosus gen. nov., sp. nov. and Usitatibacter palustris sp. nov., novel members of Usitatibacteraceae fam. nov. within the order Nitrosomonadales isolated from soil.</title>
        <authorList>
            <person name="Huber K.J."/>
            <person name="Neumann-Schaal M."/>
            <person name="Geppert A."/>
            <person name="Luckner M."/>
            <person name="Wanner G."/>
            <person name="Overmann J."/>
        </authorList>
    </citation>
    <scope>NUCLEOTIDE SEQUENCE [LARGE SCALE GENOMIC DNA]</scope>
    <source>
        <strain evidence="3 4">Swamp67</strain>
    </source>
</reference>